<dbReference type="Proteomes" id="UP000257706">
    <property type="component" value="Unassembled WGS sequence"/>
</dbReference>
<organism evidence="1 2">
    <name type="scientific">Tistrella mobilis</name>
    <dbReference type="NCBI Taxonomy" id="171437"/>
    <lineage>
        <taxon>Bacteria</taxon>
        <taxon>Pseudomonadati</taxon>
        <taxon>Pseudomonadota</taxon>
        <taxon>Alphaproteobacteria</taxon>
        <taxon>Geminicoccales</taxon>
        <taxon>Geminicoccaceae</taxon>
        <taxon>Tistrella</taxon>
    </lineage>
</organism>
<name>A0A3B9IHV2_9PROT</name>
<reference evidence="1 2" key="1">
    <citation type="journal article" date="2018" name="Nat. Biotechnol.">
        <title>A standardized bacterial taxonomy based on genome phylogeny substantially revises the tree of life.</title>
        <authorList>
            <person name="Parks D.H."/>
            <person name="Chuvochina M."/>
            <person name="Waite D.W."/>
            <person name="Rinke C."/>
            <person name="Skarshewski A."/>
            <person name="Chaumeil P.A."/>
            <person name="Hugenholtz P."/>
        </authorList>
    </citation>
    <scope>NUCLEOTIDE SEQUENCE [LARGE SCALE GENOMIC DNA]</scope>
    <source>
        <strain evidence="1">UBA8739</strain>
    </source>
</reference>
<sequence length="278" mass="29855">MDPYTHLIADLGLPAWIGEVRNGRWLADAMGWDAPADWYTCPPALIPLTSNGSGPSYVGIWIRWTAGGRAPHFVHAGPEDRFLLKEDALTTEQFAARLAMHAMSAVDDVTDGIRAFAAAAGIADLDALDQHTSNYSDQSDDLVHLPLFDTPRPATACADGLSRKGITPFAGDTPSPEEPGAAWFELSGARRAALAGDPAAAPWQRRDAPVEALFADAMARGDHLRAWAILNSTGWKLPAARKAATDLAAAVADPVIAAQLRAWVDFSQKSFDPDREDY</sequence>
<protein>
    <submittedName>
        <fullName evidence="1">Uncharacterized protein</fullName>
    </submittedName>
</protein>
<dbReference type="AlphaFoldDB" id="A0A3B9IHV2"/>
<evidence type="ECO:0000313" key="1">
    <source>
        <dbReference type="EMBL" id="HAE47298.1"/>
    </source>
</evidence>
<comment type="caution">
    <text evidence="1">The sequence shown here is derived from an EMBL/GenBank/DDBJ whole genome shotgun (WGS) entry which is preliminary data.</text>
</comment>
<evidence type="ECO:0000313" key="2">
    <source>
        <dbReference type="Proteomes" id="UP000257706"/>
    </source>
</evidence>
<gene>
    <name evidence="1" type="ORF">DCK97_07745</name>
</gene>
<accession>A0A3B9IHV2</accession>
<dbReference type="EMBL" id="DMAI01000122">
    <property type="protein sequence ID" value="HAE47298.1"/>
    <property type="molecule type" value="Genomic_DNA"/>
</dbReference>
<proteinExistence type="predicted"/>